<dbReference type="EMBL" id="JAIOIV010000110">
    <property type="protein sequence ID" value="MBZ0157293.1"/>
    <property type="molecule type" value="Genomic_DNA"/>
</dbReference>
<dbReference type="AlphaFoldDB" id="A0A953M2B7"/>
<sequence length="519" mass="58229">MDKHRLRTAAAVLGILLSTLVVLSYFIDEPLRTYIEGQMNSKLKGYTVSIGALDFHPLGFSMDLRDLVIVQNENPDPPVARIPELSAGVHWRDLLTAHLVADFRIQSPKIYLNLKNIRSEAKDKVPVQERGWQDALQSIYPLKINVLSVSNAEVTYLDEGPYKPLRLSSLSFEARNIRNIRAPERTYPSELRLSGIVFDAGRIMLDGNANFLAKPHPGLKVTLTLEGMDLSYFEPVLRRAHLSAKKGTLSTHGLLEYAPAGTILNLTYLTLQGAALDYIHSARTAEEEKAKAEKAGEKAKELSNKPATLLKINQLNIAKSSFGFVNRATGPGYRVFIDDLEMSLKNFSNHFSEGPASLLLSGKFMGSGATRVSGTFRPEKKGPDFSLTIAIKDTEMKAMNNIFRAYGKFDVVAGLFSFYSELNVQNRTVRGYLKPLFRDMKVYDRRQDKEKNLFRKLYEMLVGGVANLLENEPREEVATKADIAGRIEDPETDTLEVIIRLIQNAFFRAILPGFEREIR</sequence>
<reference evidence="1" key="1">
    <citation type="journal article" date="2021" name="bioRxiv">
        <title>Unraveling nitrogen, sulfur and carbon metabolic pathways and microbial community transcriptional responses to substrate deprivation and toxicity stresses in a bioreactor mimicking anoxic brackish coastal sediment conditions.</title>
        <authorList>
            <person name="Martins P.D."/>
            <person name="Echeveste M.J."/>
            <person name="Arshad A."/>
            <person name="Kurth J."/>
            <person name="Ouboter H."/>
            <person name="Jetten M.S.M."/>
            <person name="Welte C.U."/>
        </authorList>
    </citation>
    <scope>NUCLEOTIDE SEQUENCE</scope>
    <source>
        <strain evidence="1">MAG_39</strain>
    </source>
</reference>
<dbReference type="Pfam" id="PF05359">
    <property type="entry name" value="DUF748"/>
    <property type="match status" value="1"/>
</dbReference>
<dbReference type="InterPro" id="IPR008023">
    <property type="entry name" value="DUF748"/>
</dbReference>
<reference evidence="1" key="2">
    <citation type="submission" date="2021-08" db="EMBL/GenBank/DDBJ databases">
        <authorList>
            <person name="Dalcin Martins P."/>
        </authorList>
    </citation>
    <scope>NUCLEOTIDE SEQUENCE</scope>
    <source>
        <strain evidence="1">MAG_39</strain>
    </source>
</reference>
<dbReference type="PANTHER" id="PTHR30441">
    <property type="entry name" value="DUF748 DOMAIN-CONTAINING PROTEIN"/>
    <property type="match status" value="1"/>
</dbReference>
<evidence type="ECO:0000313" key="2">
    <source>
        <dbReference type="Proteomes" id="UP000705867"/>
    </source>
</evidence>
<dbReference type="GO" id="GO:0090313">
    <property type="term" value="P:regulation of protein targeting to membrane"/>
    <property type="evidence" value="ECO:0007669"/>
    <property type="project" value="TreeGrafter"/>
</dbReference>
<comment type="caution">
    <text evidence="1">The sequence shown here is derived from an EMBL/GenBank/DDBJ whole genome shotgun (WGS) entry which is preliminary data.</text>
</comment>
<protein>
    <submittedName>
        <fullName evidence="1">DUF748 domain-containing protein</fullName>
    </submittedName>
</protein>
<dbReference type="Proteomes" id="UP000705867">
    <property type="component" value="Unassembled WGS sequence"/>
</dbReference>
<proteinExistence type="predicted"/>
<evidence type="ECO:0000313" key="1">
    <source>
        <dbReference type="EMBL" id="MBZ0157293.1"/>
    </source>
</evidence>
<dbReference type="PANTHER" id="PTHR30441:SF8">
    <property type="entry name" value="DUF748 DOMAIN-CONTAINING PROTEIN"/>
    <property type="match status" value="1"/>
</dbReference>
<organism evidence="1 2">
    <name type="scientific">Candidatus Nitrobium versatile</name>
    <dbReference type="NCBI Taxonomy" id="2884831"/>
    <lineage>
        <taxon>Bacteria</taxon>
        <taxon>Pseudomonadati</taxon>
        <taxon>Nitrospirota</taxon>
        <taxon>Nitrospiria</taxon>
        <taxon>Nitrospirales</taxon>
        <taxon>Nitrospiraceae</taxon>
        <taxon>Candidatus Nitrobium</taxon>
    </lineage>
</organism>
<gene>
    <name evidence="1" type="ORF">K8I29_13915</name>
</gene>
<name>A0A953M2B7_9BACT</name>
<dbReference type="InterPro" id="IPR052894">
    <property type="entry name" value="AsmA-related"/>
</dbReference>
<accession>A0A953M2B7</accession>
<dbReference type="GO" id="GO:0005886">
    <property type="term" value="C:plasma membrane"/>
    <property type="evidence" value="ECO:0007669"/>
    <property type="project" value="TreeGrafter"/>
</dbReference>